<keyword evidence="8" id="KW-1185">Reference proteome</keyword>
<dbReference type="Pfam" id="PF00931">
    <property type="entry name" value="NB-ARC"/>
    <property type="match status" value="1"/>
</dbReference>
<dbReference type="InterPro" id="IPR042197">
    <property type="entry name" value="Apaf_helical"/>
</dbReference>
<feature type="domain" description="TIR" evidence="6">
    <location>
        <begin position="64"/>
        <end position="228"/>
    </location>
</feature>
<dbReference type="PROSITE" id="PS50104">
    <property type="entry name" value="TIR"/>
    <property type="match status" value="1"/>
</dbReference>
<dbReference type="PANTHER" id="PTHR11017:SF479">
    <property type="entry name" value="DISEASE RESISTANCE PROTEIN (TIR-NBS-LRR CLASS) FAMILY"/>
    <property type="match status" value="1"/>
</dbReference>
<evidence type="ECO:0000256" key="1">
    <source>
        <dbReference type="ARBA" id="ARBA00022614"/>
    </source>
</evidence>
<dbReference type="SMART" id="SM00255">
    <property type="entry name" value="TIR"/>
    <property type="match status" value="1"/>
</dbReference>
<accession>A0A9Q0FEN2</accession>
<evidence type="ECO:0000256" key="4">
    <source>
        <dbReference type="ARBA" id="ARBA00023027"/>
    </source>
</evidence>
<evidence type="ECO:0000313" key="8">
    <source>
        <dbReference type="Proteomes" id="UP001141552"/>
    </source>
</evidence>
<sequence length="1095" mass="124275">SSVGIAGVAGDNKLEQAGKDDPVSRICHRYEKFQSVKKASKDPSEPTITAAAAASSSSRTIHHIKYDVFLSFRGEDTQNNFTSHLYAALRGKQVHAFIDNDLKRGEEIPPSLLKAIEESKLSVIIFSPNYASSKWCLDELVKILECKNTNRQTVVPVFYCIDPSHVRHQTGSFRDAFARHEAKEQMVKVEMWRAALKEAANLSGWDSQVIRDEAELIGNIVEDVLKKLNRMYSSQSLRLVGIDSRAERIESLLCLESPEVRSLGIWGMGGIGKTTIAEVVFKRNHPQFQGFHFLANVREELKRHGVVAVWNRFLMEILDEKSLKMGSLRPSFVEERLRHMKLLVIFDDVDESMPIQFQELLARHHDLFGRGSKILITSRDRHVLKNLLVDEVYKVEELNFVEAFQVFSFSAFKKAYPSSHHINQSVKMVKHANGNPLALKILGSALFSRSEEDWNSVLNRLEKVSKPRIMDVLKGTEAIESMILDICNTREMHIETDAFASMGRLRFLKFWKSDYNAISSTNKVQLPCHGLQFLSSELRYLHWERFPSKSLPSNFSAENLVLLDLPNSKVQTLWTGLQQLVHLKRINLTGSKYLTEIPDLSKAQMIEEIILRGCKNLLSLPARIDSKYVRLLDLSFCTNVKQCPEISGNLEELYLGGTAIEQLPGSLHKLKFLRLLFTEGLNINKFPDIPESIKNLRLNGTAIEEVPSSIEFLTRLVELNLSDNEKLSSIPESIGKLKYLKSLSLSGCRNLKKLPNSIYKLKSLTSLSLDGTAIRELPSNFHRLGKVSDLDASEIKEINLLPLVGLRSLASLYLKGCYPLEICNALWSLSSITRLNLSDNSFRSLPADIKQLGQLRFLYLSNCRRICSIPELPQFLQILFANNCVSLQTISPIDSEFLCTLNLANCFRLDEEVCDKVLADAEARYQNGSVIKQQNLWQLYNCHQSCRHLPHLRCVCQAKAANGDVISDWECYPHDFPKSDHVLMWYTSSTSQEKECFSKYSEASFEFFLEWEDELGPQLVNNCQVKKSGVHLFFLDDQPRGILTVESDEDRHSIGDIYYYTGTGEDSCSNVDEDSDDDLHRVDSEENHSDVTTIA</sequence>
<feature type="non-terminal residue" evidence="7">
    <location>
        <position position="1"/>
    </location>
</feature>
<evidence type="ECO:0000313" key="7">
    <source>
        <dbReference type="EMBL" id="KAJ4830119.1"/>
    </source>
</evidence>
<dbReference type="PRINTS" id="PR00364">
    <property type="entry name" value="DISEASERSIST"/>
</dbReference>
<dbReference type="InterPro" id="IPR027417">
    <property type="entry name" value="P-loop_NTPase"/>
</dbReference>
<dbReference type="InterPro" id="IPR002182">
    <property type="entry name" value="NB-ARC"/>
</dbReference>
<dbReference type="Pfam" id="PF01582">
    <property type="entry name" value="TIR"/>
    <property type="match status" value="1"/>
</dbReference>
<keyword evidence="4" id="KW-0520">NAD</keyword>
<feature type="region of interest" description="Disordered" evidence="5">
    <location>
        <begin position="1"/>
        <end position="21"/>
    </location>
</feature>
<name>A0A9Q0FEN2_9ROSI</name>
<keyword evidence="2" id="KW-0677">Repeat</keyword>
<dbReference type="SUPFAM" id="SSF52200">
    <property type="entry name" value="Toll/Interleukin receptor TIR domain"/>
    <property type="match status" value="1"/>
</dbReference>
<keyword evidence="1" id="KW-0433">Leucine-rich repeat</keyword>
<dbReference type="Proteomes" id="UP001141552">
    <property type="component" value="Unassembled WGS sequence"/>
</dbReference>
<dbReference type="InterPro" id="IPR003591">
    <property type="entry name" value="Leu-rich_rpt_typical-subtyp"/>
</dbReference>
<feature type="region of interest" description="Disordered" evidence="5">
    <location>
        <begin position="1070"/>
        <end position="1095"/>
    </location>
</feature>
<dbReference type="InterPro" id="IPR032675">
    <property type="entry name" value="LRR_dom_sf"/>
</dbReference>
<dbReference type="PANTHER" id="PTHR11017">
    <property type="entry name" value="LEUCINE-RICH REPEAT-CONTAINING PROTEIN"/>
    <property type="match status" value="1"/>
</dbReference>
<dbReference type="SMART" id="SM00369">
    <property type="entry name" value="LRR_TYP"/>
    <property type="match status" value="4"/>
</dbReference>
<protein>
    <recommendedName>
        <fullName evidence="6">TIR domain-containing protein</fullName>
    </recommendedName>
</protein>
<dbReference type="Pfam" id="PF23286">
    <property type="entry name" value="LRR_13"/>
    <property type="match status" value="1"/>
</dbReference>
<dbReference type="Gene3D" id="3.40.50.300">
    <property type="entry name" value="P-loop containing nucleotide triphosphate hydrolases"/>
    <property type="match status" value="1"/>
</dbReference>
<dbReference type="InterPro" id="IPR058546">
    <property type="entry name" value="RPS4B/Roq1-like_LRR"/>
</dbReference>
<dbReference type="AlphaFoldDB" id="A0A9Q0FEN2"/>
<dbReference type="Gene3D" id="3.40.50.10140">
    <property type="entry name" value="Toll/interleukin-1 receptor homology (TIR) domain"/>
    <property type="match status" value="1"/>
</dbReference>
<evidence type="ECO:0000256" key="2">
    <source>
        <dbReference type="ARBA" id="ARBA00022737"/>
    </source>
</evidence>
<dbReference type="SUPFAM" id="SSF52540">
    <property type="entry name" value="P-loop containing nucleoside triphosphate hydrolases"/>
    <property type="match status" value="1"/>
</dbReference>
<dbReference type="Gene3D" id="3.80.10.10">
    <property type="entry name" value="Ribonuclease Inhibitor"/>
    <property type="match status" value="3"/>
</dbReference>
<dbReference type="InterPro" id="IPR035897">
    <property type="entry name" value="Toll_tir_struct_dom_sf"/>
</dbReference>
<dbReference type="FunFam" id="3.40.50.10140:FF:000007">
    <property type="entry name" value="Disease resistance protein (TIR-NBS-LRR class)"/>
    <property type="match status" value="1"/>
</dbReference>
<feature type="non-terminal residue" evidence="7">
    <location>
        <position position="1095"/>
    </location>
</feature>
<keyword evidence="3" id="KW-0611">Plant defense</keyword>
<dbReference type="SUPFAM" id="SSF52058">
    <property type="entry name" value="L domain-like"/>
    <property type="match status" value="2"/>
</dbReference>
<gene>
    <name evidence="7" type="ORF">Tsubulata_001333</name>
</gene>
<evidence type="ECO:0000256" key="5">
    <source>
        <dbReference type="SAM" id="MobiDB-lite"/>
    </source>
</evidence>
<organism evidence="7 8">
    <name type="scientific">Turnera subulata</name>
    <dbReference type="NCBI Taxonomy" id="218843"/>
    <lineage>
        <taxon>Eukaryota</taxon>
        <taxon>Viridiplantae</taxon>
        <taxon>Streptophyta</taxon>
        <taxon>Embryophyta</taxon>
        <taxon>Tracheophyta</taxon>
        <taxon>Spermatophyta</taxon>
        <taxon>Magnoliopsida</taxon>
        <taxon>eudicotyledons</taxon>
        <taxon>Gunneridae</taxon>
        <taxon>Pentapetalae</taxon>
        <taxon>rosids</taxon>
        <taxon>fabids</taxon>
        <taxon>Malpighiales</taxon>
        <taxon>Passifloraceae</taxon>
        <taxon>Turnera</taxon>
    </lineage>
</organism>
<feature type="compositionally biased region" description="Basic and acidic residues" evidence="5">
    <location>
        <begin position="12"/>
        <end position="21"/>
    </location>
</feature>
<evidence type="ECO:0000259" key="6">
    <source>
        <dbReference type="PROSITE" id="PS50104"/>
    </source>
</evidence>
<dbReference type="OrthoDB" id="1936883at2759"/>
<dbReference type="EMBL" id="JAKUCV010005726">
    <property type="protein sequence ID" value="KAJ4830119.1"/>
    <property type="molecule type" value="Genomic_DNA"/>
</dbReference>
<dbReference type="InterPro" id="IPR044974">
    <property type="entry name" value="Disease_R_plants"/>
</dbReference>
<evidence type="ECO:0000256" key="3">
    <source>
        <dbReference type="ARBA" id="ARBA00022821"/>
    </source>
</evidence>
<dbReference type="Gene3D" id="1.10.8.430">
    <property type="entry name" value="Helical domain of apoptotic protease-activating factors"/>
    <property type="match status" value="1"/>
</dbReference>
<feature type="compositionally biased region" description="Basic and acidic residues" evidence="5">
    <location>
        <begin position="1078"/>
        <end position="1089"/>
    </location>
</feature>
<dbReference type="GO" id="GO:0006952">
    <property type="term" value="P:defense response"/>
    <property type="evidence" value="ECO:0007669"/>
    <property type="project" value="InterPro"/>
</dbReference>
<proteinExistence type="predicted"/>
<reference evidence="7" key="1">
    <citation type="submission" date="2022-02" db="EMBL/GenBank/DDBJ databases">
        <authorList>
            <person name="Henning P.M."/>
            <person name="McCubbin A.G."/>
            <person name="Shore J.S."/>
        </authorList>
    </citation>
    <scope>NUCLEOTIDE SEQUENCE</scope>
    <source>
        <strain evidence="7">F60SS</strain>
        <tissue evidence="7">Leaves</tissue>
    </source>
</reference>
<reference evidence="7" key="2">
    <citation type="journal article" date="2023" name="Plants (Basel)">
        <title>Annotation of the Turnera subulata (Passifloraceae) Draft Genome Reveals the S-Locus Evolved after the Divergence of Turneroideae from Passifloroideae in a Stepwise Manner.</title>
        <authorList>
            <person name="Henning P.M."/>
            <person name="Roalson E.H."/>
            <person name="Mir W."/>
            <person name="McCubbin A.G."/>
            <person name="Shore J.S."/>
        </authorList>
    </citation>
    <scope>NUCLEOTIDE SEQUENCE</scope>
    <source>
        <strain evidence="7">F60SS</strain>
    </source>
</reference>
<dbReference type="GO" id="GO:0007165">
    <property type="term" value="P:signal transduction"/>
    <property type="evidence" value="ECO:0007669"/>
    <property type="project" value="InterPro"/>
</dbReference>
<dbReference type="GO" id="GO:0043531">
    <property type="term" value="F:ADP binding"/>
    <property type="evidence" value="ECO:0007669"/>
    <property type="project" value="InterPro"/>
</dbReference>
<dbReference type="InterPro" id="IPR000157">
    <property type="entry name" value="TIR_dom"/>
</dbReference>
<comment type="caution">
    <text evidence="7">The sequence shown here is derived from an EMBL/GenBank/DDBJ whole genome shotgun (WGS) entry which is preliminary data.</text>
</comment>